<protein>
    <submittedName>
        <fullName evidence="3">Uncharacterized protein</fullName>
    </submittedName>
</protein>
<evidence type="ECO:0000313" key="4">
    <source>
        <dbReference type="Proteomes" id="UP001595887"/>
    </source>
</evidence>
<proteinExistence type="predicted"/>
<organism evidence="3 4">
    <name type="scientific">Sphingorhabdus arenilitoris</name>
    <dbReference type="NCBI Taxonomy" id="1490041"/>
    <lineage>
        <taxon>Bacteria</taxon>
        <taxon>Pseudomonadati</taxon>
        <taxon>Pseudomonadota</taxon>
        <taxon>Alphaproteobacteria</taxon>
        <taxon>Sphingomonadales</taxon>
        <taxon>Sphingomonadaceae</taxon>
        <taxon>Sphingorhabdus</taxon>
    </lineage>
</organism>
<keyword evidence="2" id="KW-1133">Transmembrane helix</keyword>
<dbReference type="Proteomes" id="UP001595887">
    <property type="component" value="Unassembled WGS sequence"/>
</dbReference>
<comment type="caution">
    <text evidence="3">The sequence shown here is derived from an EMBL/GenBank/DDBJ whole genome shotgun (WGS) entry which is preliminary data.</text>
</comment>
<feature type="compositionally biased region" description="Low complexity" evidence="1">
    <location>
        <begin position="129"/>
        <end position="146"/>
    </location>
</feature>
<accession>A0ABV8RIL8</accession>
<sequence>MSFFKDASPTGGIADLIAYLREKREYNWLFWIAACLPPTIMVYMFQKDMVTKSVPPPPEVIYFESWPADRSREETIKDITARQAKKDAFLEEKRKGYEALGRAMGMDVEAIKREADQIKADARAAAAKAEAEAVQASAKAGGAPSSAPAPSPAASPAPTGAAQ</sequence>
<dbReference type="EMBL" id="JBHSDH010000013">
    <property type="protein sequence ID" value="MFC4293263.1"/>
    <property type="molecule type" value="Genomic_DNA"/>
</dbReference>
<keyword evidence="4" id="KW-1185">Reference proteome</keyword>
<feature type="region of interest" description="Disordered" evidence="1">
    <location>
        <begin position="129"/>
        <end position="163"/>
    </location>
</feature>
<gene>
    <name evidence="3" type="ORF">ACFOWX_12635</name>
</gene>
<keyword evidence="2" id="KW-0812">Transmembrane</keyword>
<keyword evidence="2" id="KW-0472">Membrane</keyword>
<evidence type="ECO:0000313" key="3">
    <source>
        <dbReference type="EMBL" id="MFC4293263.1"/>
    </source>
</evidence>
<evidence type="ECO:0000256" key="1">
    <source>
        <dbReference type="SAM" id="MobiDB-lite"/>
    </source>
</evidence>
<evidence type="ECO:0000256" key="2">
    <source>
        <dbReference type="SAM" id="Phobius"/>
    </source>
</evidence>
<feature type="transmembrane region" description="Helical" evidence="2">
    <location>
        <begin position="28"/>
        <end position="45"/>
    </location>
</feature>
<name>A0ABV8RIL8_9SPHN</name>
<reference evidence="4" key="1">
    <citation type="journal article" date="2019" name="Int. J. Syst. Evol. Microbiol.">
        <title>The Global Catalogue of Microorganisms (GCM) 10K type strain sequencing project: providing services to taxonomists for standard genome sequencing and annotation.</title>
        <authorList>
            <consortium name="The Broad Institute Genomics Platform"/>
            <consortium name="The Broad Institute Genome Sequencing Center for Infectious Disease"/>
            <person name="Wu L."/>
            <person name="Ma J."/>
        </authorList>
    </citation>
    <scope>NUCLEOTIDE SEQUENCE [LARGE SCALE GENOMIC DNA]</scope>
    <source>
        <strain evidence="4">CECT 8531</strain>
    </source>
</reference>
<dbReference type="RefSeq" id="WP_381424657.1">
    <property type="nucleotide sequence ID" value="NZ_JBHSDH010000013.1"/>
</dbReference>